<dbReference type="Gene3D" id="3.40.50.150">
    <property type="entry name" value="Vaccinia Virus protein VP39"/>
    <property type="match status" value="1"/>
</dbReference>
<protein>
    <submittedName>
        <fullName evidence="2">Class I SAM-dependent methyltransferase</fullName>
    </submittedName>
</protein>
<name>A0A9X3MXU5_9ACTN</name>
<gene>
    <name evidence="2" type="ORF">OM076_31060</name>
</gene>
<dbReference type="SUPFAM" id="SSF53335">
    <property type="entry name" value="S-adenosyl-L-methionine-dependent methyltransferases"/>
    <property type="match status" value="1"/>
</dbReference>
<dbReference type="GO" id="GO:0008757">
    <property type="term" value="F:S-adenosylmethionine-dependent methyltransferase activity"/>
    <property type="evidence" value="ECO:0007669"/>
    <property type="project" value="InterPro"/>
</dbReference>
<dbReference type="EMBL" id="JAPDOD010000037">
    <property type="protein sequence ID" value="MDA0164749.1"/>
    <property type="molecule type" value="Genomic_DNA"/>
</dbReference>
<dbReference type="AlphaFoldDB" id="A0A9X3MXU5"/>
<keyword evidence="2" id="KW-0489">Methyltransferase</keyword>
<dbReference type="Proteomes" id="UP001149140">
    <property type="component" value="Unassembled WGS sequence"/>
</dbReference>
<evidence type="ECO:0000313" key="3">
    <source>
        <dbReference type="Proteomes" id="UP001149140"/>
    </source>
</evidence>
<evidence type="ECO:0000313" key="2">
    <source>
        <dbReference type="EMBL" id="MDA0164749.1"/>
    </source>
</evidence>
<keyword evidence="2" id="KW-0808">Transferase</keyword>
<dbReference type="InterPro" id="IPR029063">
    <property type="entry name" value="SAM-dependent_MTases_sf"/>
</dbReference>
<dbReference type="InterPro" id="IPR013216">
    <property type="entry name" value="Methyltransf_11"/>
</dbReference>
<organism evidence="2 3">
    <name type="scientific">Solirubrobacter ginsenosidimutans</name>
    <dbReference type="NCBI Taxonomy" id="490573"/>
    <lineage>
        <taxon>Bacteria</taxon>
        <taxon>Bacillati</taxon>
        <taxon>Actinomycetota</taxon>
        <taxon>Thermoleophilia</taxon>
        <taxon>Solirubrobacterales</taxon>
        <taxon>Solirubrobacteraceae</taxon>
        <taxon>Solirubrobacter</taxon>
    </lineage>
</organism>
<accession>A0A9X3MXU5</accession>
<keyword evidence="3" id="KW-1185">Reference proteome</keyword>
<dbReference type="CDD" id="cd02440">
    <property type="entry name" value="AdoMet_MTases"/>
    <property type="match status" value="1"/>
</dbReference>
<dbReference type="Pfam" id="PF08241">
    <property type="entry name" value="Methyltransf_11"/>
    <property type="match status" value="1"/>
</dbReference>
<comment type="caution">
    <text evidence="2">The sequence shown here is derived from an EMBL/GenBank/DDBJ whole genome shotgun (WGS) entry which is preliminary data.</text>
</comment>
<evidence type="ECO:0000259" key="1">
    <source>
        <dbReference type="Pfam" id="PF08241"/>
    </source>
</evidence>
<sequence>MSVAAALVERAASASPLIVQDAMSELADADELQFREEIERYPDPLVDIPRFIDGKELVRKLAFSLHEAGISPAGEIVELGAGTCWLSAELARRPEVRRVRAVEFSERRIRSLAPVAIAHLGAQADKIERHVADFYAHGLEPGIADFVFTDAAFHHAADPARLVRVAWDLLRPGGCLVLFREPTIARLRRTRDHGEEGEHGDFEREYTSREYLELLSDGGFLPERYTASGGWTTPRARAILHPPLSWLNGTLFAEYTYVGRRPAIG</sequence>
<proteinExistence type="predicted"/>
<dbReference type="GO" id="GO:0032259">
    <property type="term" value="P:methylation"/>
    <property type="evidence" value="ECO:0007669"/>
    <property type="project" value="UniProtKB-KW"/>
</dbReference>
<dbReference type="RefSeq" id="WP_270043999.1">
    <property type="nucleotide sequence ID" value="NZ_JAPDOD010000037.1"/>
</dbReference>
<reference evidence="2" key="1">
    <citation type="submission" date="2022-10" db="EMBL/GenBank/DDBJ databases">
        <title>The WGS of Solirubrobacter ginsenosidimutans DSM 21036.</title>
        <authorList>
            <person name="Jiang Z."/>
        </authorList>
    </citation>
    <scope>NUCLEOTIDE SEQUENCE</scope>
    <source>
        <strain evidence="2">DSM 21036</strain>
    </source>
</reference>
<feature type="domain" description="Methyltransferase type 11" evidence="1">
    <location>
        <begin position="78"/>
        <end position="177"/>
    </location>
</feature>